<dbReference type="RefSeq" id="WP_192038625.1">
    <property type="nucleotide sequence ID" value="NZ_JACYWE010000003.1"/>
</dbReference>
<dbReference type="InterPro" id="IPR040097">
    <property type="entry name" value="FAAL/FAAC"/>
</dbReference>
<keyword evidence="6" id="KW-1185">Reference proteome</keyword>
<accession>A0A927JCL4</accession>
<evidence type="ECO:0000256" key="1">
    <source>
        <dbReference type="ARBA" id="ARBA00006432"/>
    </source>
</evidence>
<name>A0A927JCL4_9ACTN</name>
<evidence type="ECO:0000313" key="5">
    <source>
        <dbReference type="EMBL" id="MBD8506162.1"/>
    </source>
</evidence>
<dbReference type="Gene3D" id="3.30.300.30">
    <property type="match status" value="1"/>
</dbReference>
<dbReference type="EMBL" id="JACYWE010000003">
    <property type="protein sequence ID" value="MBD8506162.1"/>
    <property type="molecule type" value="Genomic_DNA"/>
</dbReference>
<evidence type="ECO:0000256" key="2">
    <source>
        <dbReference type="ARBA" id="ARBA00022598"/>
    </source>
</evidence>
<feature type="region of interest" description="Disordered" evidence="3">
    <location>
        <begin position="523"/>
        <end position="544"/>
    </location>
</feature>
<dbReference type="PROSITE" id="PS00455">
    <property type="entry name" value="AMP_BINDING"/>
    <property type="match status" value="1"/>
</dbReference>
<proteinExistence type="inferred from homology"/>
<dbReference type="GO" id="GO:0070566">
    <property type="term" value="F:adenylyltransferase activity"/>
    <property type="evidence" value="ECO:0007669"/>
    <property type="project" value="TreeGrafter"/>
</dbReference>
<dbReference type="InterPro" id="IPR045851">
    <property type="entry name" value="AMP-bd_C_sf"/>
</dbReference>
<dbReference type="NCBIfam" id="NF005850">
    <property type="entry name" value="PRK07768.1"/>
    <property type="match status" value="1"/>
</dbReference>
<dbReference type="PANTHER" id="PTHR22754">
    <property type="entry name" value="DISCO-INTERACTING PROTEIN 2 DIP2 -RELATED"/>
    <property type="match status" value="1"/>
</dbReference>
<keyword evidence="2 5" id="KW-0436">Ligase</keyword>
<comment type="caution">
    <text evidence="5">The sequence shown here is derived from an EMBL/GenBank/DDBJ whole genome shotgun (WGS) entry which is preliminary data.</text>
</comment>
<dbReference type="InterPro" id="IPR042099">
    <property type="entry name" value="ANL_N_sf"/>
</dbReference>
<dbReference type="CDD" id="cd05931">
    <property type="entry name" value="FAAL"/>
    <property type="match status" value="1"/>
</dbReference>
<dbReference type="Proteomes" id="UP000642993">
    <property type="component" value="Unassembled WGS sequence"/>
</dbReference>
<dbReference type="GO" id="GO:0016874">
    <property type="term" value="F:ligase activity"/>
    <property type="evidence" value="ECO:0007669"/>
    <property type="project" value="UniProtKB-KW"/>
</dbReference>
<dbReference type="InterPro" id="IPR000873">
    <property type="entry name" value="AMP-dep_synth/lig_dom"/>
</dbReference>
<dbReference type="AlphaFoldDB" id="A0A927JCL4"/>
<evidence type="ECO:0000313" key="6">
    <source>
        <dbReference type="Proteomes" id="UP000642993"/>
    </source>
</evidence>
<dbReference type="Pfam" id="PF00501">
    <property type="entry name" value="AMP-binding"/>
    <property type="match status" value="1"/>
</dbReference>
<evidence type="ECO:0000256" key="3">
    <source>
        <dbReference type="SAM" id="MobiDB-lite"/>
    </source>
</evidence>
<reference evidence="5" key="1">
    <citation type="submission" date="2020-09" db="EMBL/GenBank/DDBJ databases">
        <title>Hoyosella lacisalsi sp. nov., a halotolerant actinobacterium isolated from soil of Lake Gudzhirganskoe.</title>
        <authorList>
            <person name="Yang Q."/>
            <person name="Guo P.Y."/>
            <person name="Liu S.W."/>
            <person name="Li F.N."/>
            <person name="Sun C.H."/>
        </authorList>
    </citation>
    <scope>NUCLEOTIDE SEQUENCE</scope>
    <source>
        <strain evidence="5">G463</strain>
    </source>
</reference>
<comment type="similarity">
    <text evidence="1">Belongs to the ATP-dependent AMP-binding enzyme family.</text>
</comment>
<protein>
    <submittedName>
        <fullName evidence="5">Fatty acyl-AMP ligase</fullName>
    </submittedName>
</protein>
<evidence type="ECO:0000259" key="4">
    <source>
        <dbReference type="Pfam" id="PF00501"/>
    </source>
</evidence>
<dbReference type="Gene3D" id="3.40.50.12780">
    <property type="entry name" value="N-terminal domain of ligase-like"/>
    <property type="match status" value="1"/>
</dbReference>
<sequence>MSRFTDEMYATAATSKSGLVTGEPDAPLRQTWGEVHEVARRMAGGLAKAGIGHGDAVGILAGQPVEIAPAVQSIWMRGASVTMLHQPTPRTDLAHWAEETQLVIEMIKARAVVISAPFEPVVPVLEQRGITVVTIEQLQENSPIDPVETDEQDTALLQLTSGSTGSPKAVRITHENFHTNAHAMLAAAKYDHDTDVMVSWLPLFHDMGMVGFLTTPMQMGCETVNVTPLDFLQSPLMWAELITKYRGTITSAPNFAWSLLARRLRQAPEGAYDLSAMKVAMSGAEPIDPDTMESLLEAGARFGLPREALVPAYGMAETTLAISFANVGEGMKVDVVDADLLEGMHNAVPATKGNLRRLVQLGPLVPNLEGRVVDSDGTELPPRGVGTIEVRGKAVSPGYITVDGEKPTQDAEGWLNTGDIGYFTEDNEIVVCGRAKDVIIMGGRNIYPTDIERAAGTVEGVRPGAAVAGRLDAGERRESCAVAVETKAHDDPDEVSRIHHDVVHAVFAEVGVRPRTVAVLAPGSIPKTPSGKRRRSSSANLVAD</sequence>
<dbReference type="SUPFAM" id="SSF56801">
    <property type="entry name" value="Acetyl-CoA synthetase-like"/>
    <property type="match status" value="1"/>
</dbReference>
<feature type="domain" description="AMP-dependent synthetase/ligase" evidence="4">
    <location>
        <begin position="29"/>
        <end position="399"/>
    </location>
</feature>
<gene>
    <name evidence="5" type="ORF">HT102_06665</name>
</gene>
<dbReference type="PANTHER" id="PTHR22754:SF32">
    <property type="entry name" value="DISCO-INTERACTING PROTEIN 2"/>
    <property type="match status" value="1"/>
</dbReference>
<dbReference type="GO" id="GO:0006633">
    <property type="term" value="P:fatty acid biosynthetic process"/>
    <property type="evidence" value="ECO:0007669"/>
    <property type="project" value="TreeGrafter"/>
</dbReference>
<organism evidence="5 6">
    <name type="scientific">Lolliginicoccus lacisalsi</name>
    <dbReference type="NCBI Taxonomy" id="2742202"/>
    <lineage>
        <taxon>Bacteria</taxon>
        <taxon>Bacillati</taxon>
        <taxon>Actinomycetota</taxon>
        <taxon>Actinomycetes</taxon>
        <taxon>Mycobacteriales</taxon>
        <taxon>Hoyosellaceae</taxon>
        <taxon>Lolliginicoccus</taxon>
    </lineage>
</organism>
<dbReference type="GO" id="GO:0005886">
    <property type="term" value="C:plasma membrane"/>
    <property type="evidence" value="ECO:0007669"/>
    <property type="project" value="TreeGrafter"/>
</dbReference>
<dbReference type="InterPro" id="IPR020845">
    <property type="entry name" value="AMP-binding_CS"/>
</dbReference>